<feature type="transmembrane region" description="Helical" evidence="1">
    <location>
        <begin position="129"/>
        <end position="154"/>
    </location>
</feature>
<keyword evidence="1" id="KW-0812">Transmembrane</keyword>
<dbReference type="Proteomes" id="UP000023152">
    <property type="component" value="Unassembled WGS sequence"/>
</dbReference>
<feature type="transmembrane region" description="Helical" evidence="1">
    <location>
        <begin position="66"/>
        <end position="90"/>
    </location>
</feature>
<protein>
    <submittedName>
        <fullName evidence="2">Uncharacterized protein</fullName>
    </submittedName>
</protein>
<name>X6LME8_RETFI</name>
<evidence type="ECO:0000256" key="1">
    <source>
        <dbReference type="SAM" id="Phobius"/>
    </source>
</evidence>
<accession>X6LME8</accession>
<keyword evidence="1" id="KW-1133">Transmembrane helix</keyword>
<evidence type="ECO:0000313" key="2">
    <source>
        <dbReference type="EMBL" id="ETO03123.1"/>
    </source>
</evidence>
<reference evidence="2 3" key="1">
    <citation type="journal article" date="2013" name="Curr. Biol.">
        <title>The Genome of the Foraminiferan Reticulomyxa filosa.</title>
        <authorList>
            <person name="Glockner G."/>
            <person name="Hulsmann N."/>
            <person name="Schleicher M."/>
            <person name="Noegel A.A."/>
            <person name="Eichinger L."/>
            <person name="Gallinger C."/>
            <person name="Pawlowski J."/>
            <person name="Sierra R."/>
            <person name="Euteneuer U."/>
            <person name="Pillet L."/>
            <person name="Moustafa A."/>
            <person name="Platzer M."/>
            <person name="Groth M."/>
            <person name="Szafranski K."/>
            <person name="Schliwa M."/>
        </authorList>
    </citation>
    <scope>NUCLEOTIDE SEQUENCE [LARGE SCALE GENOMIC DNA]</scope>
</reference>
<comment type="caution">
    <text evidence="2">The sequence shown here is derived from an EMBL/GenBank/DDBJ whole genome shotgun (WGS) entry which is preliminary data.</text>
</comment>
<dbReference type="EMBL" id="ASPP01034101">
    <property type="protein sequence ID" value="ETO03123.1"/>
    <property type="molecule type" value="Genomic_DNA"/>
</dbReference>
<keyword evidence="3" id="KW-1185">Reference proteome</keyword>
<keyword evidence="1" id="KW-0472">Membrane</keyword>
<organism evidence="2 3">
    <name type="scientific">Reticulomyxa filosa</name>
    <dbReference type="NCBI Taxonomy" id="46433"/>
    <lineage>
        <taxon>Eukaryota</taxon>
        <taxon>Sar</taxon>
        <taxon>Rhizaria</taxon>
        <taxon>Retaria</taxon>
        <taxon>Foraminifera</taxon>
        <taxon>Monothalamids</taxon>
        <taxon>Reticulomyxidae</taxon>
        <taxon>Reticulomyxa</taxon>
    </lineage>
</organism>
<evidence type="ECO:0000313" key="3">
    <source>
        <dbReference type="Proteomes" id="UP000023152"/>
    </source>
</evidence>
<dbReference type="AlphaFoldDB" id="X6LME8"/>
<gene>
    <name evidence="2" type="ORF">RFI_34287</name>
</gene>
<proteinExistence type="predicted"/>
<sequence length="201" mass="23506">MSRKRVTDKESSIWTMKKLDSTTCKYLKHGTYPFGLRNKTRYTDKKRTKLAHITTDLILYKNLIKICVFCSLTFIDEILLMIFGLLTFFINFYSCELNFWVDKKEEILLLNSEKLSDIAIIVADNVLQMIYHVFFVEILILLVTKTFNLLVVVIDKERAKSNKIQPPKKSIFSEKNKKNKGKTEVINEFFVSMALVSQEPN</sequence>